<keyword evidence="3" id="KW-1185">Reference proteome</keyword>
<dbReference type="Proteomes" id="UP000708208">
    <property type="component" value="Unassembled WGS sequence"/>
</dbReference>
<comment type="caution">
    <text evidence="2">The sequence shown here is derived from an EMBL/GenBank/DDBJ whole genome shotgun (WGS) entry which is preliminary data.</text>
</comment>
<accession>A0A8J2PTV5</accession>
<feature type="signal peptide" evidence="1">
    <location>
        <begin position="1"/>
        <end position="20"/>
    </location>
</feature>
<evidence type="ECO:0000313" key="2">
    <source>
        <dbReference type="EMBL" id="CAG7822330.1"/>
    </source>
</evidence>
<evidence type="ECO:0000313" key="3">
    <source>
        <dbReference type="Proteomes" id="UP000708208"/>
    </source>
</evidence>
<evidence type="ECO:0000256" key="1">
    <source>
        <dbReference type="SAM" id="SignalP"/>
    </source>
</evidence>
<dbReference type="AlphaFoldDB" id="A0A8J2PTV5"/>
<gene>
    <name evidence="2" type="ORF">AFUS01_LOCUS32612</name>
</gene>
<dbReference type="PANTHER" id="PTHR34261">
    <property type="entry name" value="APC REGULATOR OF WNT-SIGNALING PATHWAY-RELATED"/>
    <property type="match status" value="1"/>
</dbReference>
<name>A0A8J2PTV5_9HEXA</name>
<dbReference type="PANTHER" id="PTHR34261:SF1">
    <property type="entry name" value="TUBULIN POLYMERIZATION-PROMOTING PROTEIN"/>
    <property type="match status" value="1"/>
</dbReference>
<sequence length="282" mass="31405">MDIGLLFLLAVAFFVIPVQDAFLDLDLNDLTDTEGMSLKKNEHTFFSYSPKPVEQAMGEKFTAQRDSSPPCINFHQSNLSRFNDNIRSIKLNGNCLEIYGGVGCSGHHLILTCTSNCYNNLGLCSWEDRVSFIKFCNITLPETCPHPKGSQGDLCKDACENHEKNYFSCHLSNGSIDYCSPRPGMDSFGNTCQQNCSNSNAHRCQQNLKNCSWNDVASSFSFSEANFPPDYEMPNGSQTGVPCTTKCESEGKRYFSCDIQTGIWDYCSPRPGMDYMGTECGD</sequence>
<protein>
    <submittedName>
        <fullName evidence="2">Uncharacterized protein</fullName>
    </submittedName>
</protein>
<dbReference type="OrthoDB" id="6606584at2759"/>
<dbReference type="EMBL" id="CAJVCH010526100">
    <property type="protein sequence ID" value="CAG7822330.1"/>
    <property type="molecule type" value="Genomic_DNA"/>
</dbReference>
<organism evidence="2 3">
    <name type="scientific">Allacma fusca</name>
    <dbReference type="NCBI Taxonomy" id="39272"/>
    <lineage>
        <taxon>Eukaryota</taxon>
        <taxon>Metazoa</taxon>
        <taxon>Ecdysozoa</taxon>
        <taxon>Arthropoda</taxon>
        <taxon>Hexapoda</taxon>
        <taxon>Collembola</taxon>
        <taxon>Symphypleona</taxon>
        <taxon>Sminthuridae</taxon>
        <taxon>Allacma</taxon>
    </lineage>
</organism>
<dbReference type="InterPro" id="IPR053358">
    <property type="entry name" value="Diff-assoc_signaling"/>
</dbReference>
<keyword evidence="1" id="KW-0732">Signal</keyword>
<reference evidence="2" key="1">
    <citation type="submission" date="2021-06" db="EMBL/GenBank/DDBJ databases">
        <authorList>
            <person name="Hodson N. C."/>
            <person name="Mongue J. A."/>
            <person name="Jaron S. K."/>
        </authorList>
    </citation>
    <scope>NUCLEOTIDE SEQUENCE</scope>
</reference>
<feature type="chain" id="PRO_5035164937" evidence="1">
    <location>
        <begin position="21"/>
        <end position="282"/>
    </location>
</feature>
<proteinExistence type="predicted"/>